<evidence type="ECO:0000256" key="4">
    <source>
        <dbReference type="ARBA" id="ARBA00022827"/>
    </source>
</evidence>
<dbReference type="InterPro" id="IPR046373">
    <property type="entry name" value="Acyl-CoA_Oxase/DH_mid-dom_sf"/>
</dbReference>
<organism evidence="10 11">
    <name type="scientific">Phenylobacterium koreense</name>
    <dbReference type="NCBI Taxonomy" id="266125"/>
    <lineage>
        <taxon>Bacteria</taxon>
        <taxon>Pseudomonadati</taxon>
        <taxon>Pseudomonadota</taxon>
        <taxon>Alphaproteobacteria</taxon>
        <taxon>Caulobacterales</taxon>
        <taxon>Caulobacteraceae</taxon>
        <taxon>Phenylobacterium</taxon>
    </lineage>
</organism>
<feature type="domain" description="Acyl-CoA dehydrogenase/oxidase C-terminal" evidence="7">
    <location>
        <begin position="239"/>
        <end position="396"/>
    </location>
</feature>
<evidence type="ECO:0000256" key="6">
    <source>
        <dbReference type="RuleBase" id="RU362125"/>
    </source>
</evidence>
<dbReference type="Gene3D" id="2.40.110.10">
    <property type="entry name" value="Butyryl-CoA Dehydrogenase, subunit A, domain 2"/>
    <property type="match status" value="1"/>
</dbReference>
<gene>
    <name evidence="10" type="ORF">ABID41_000737</name>
</gene>
<dbReference type="InterPro" id="IPR052161">
    <property type="entry name" value="Mycobact_Acyl-CoA_DH"/>
</dbReference>
<dbReference type="Pfam" id="PF00441">
    <property type="entry name" value="Acyl-CoA_dh_1"/>
    <property type="match status" value="1"/>
</dbReference>
<evidence type="ECO:0000256" key="5">
    <source>
        <dbReference type="ARBA" id="ARBA00023002"/>
    </source>
</evidence>
<keyword evidence="4 6" id="KW-0274">FAD</keyword>
<dbReference type="InterPro" id="IPR006091">
    <property type="entry name" value="Acyl-CoA_Oxase/DH_mid-dom"/>
</dbReference>
<keyword evidence="11" id="KW-1185">Reference proteome</keyword>
<accession>A0ABV2EFB0</accession>
<dbReference type="Pfam" id="PF02770">
    <property type="entry name" value="Acyl-CoA_dh_M"/>
    <property type="match status" value="1"/>
</dbReference>
<evidence type="ECO:0000256" key="1">
    <source>
        <dbReference type="ARBA" id="ARBA00001974"/>
    </source>
</evidence>
<comment type="caution">
    <text evidence="10">The sequence shown here is derived from an EMBL/GenBank/DDBJ whole genome shotgun (WGS) entry which is preliminary data.</text>
</comment>
<comment type="similarity">
    <text evidence="2 6">Belongs to the acyl-CoA dehydrogenase family.</text>
</comment>
<dbReference type="InterPro" id="IPR036250">
    <property type="entry name" value="AcylCo_DH-like_C"/>
</dbReference>
<keyword evidence="5 6" id="KW-0560">Oxidoreductase</keyword>
<feature type="domain" description="Acyl-CoA oxidase/dehydrogenase middle" evidence="8">
    <location>
        <begin position="133"/>
        <end position="226"/>
    </location>
</feature>
<evidence type="ECO:0000259" key="9">
    <source>
        <dbReference type="Pfam" id="PF02771"/>
    </source>
</evidence>
<reference evidence="10 11" key="1">
    <citation type="submission" date="2024-06" db="EMBL/GenBank/DDBJ databases">
        <title>Genomic Encyclopedia of Type Strains, Phase IV (KMG-IV): sequencing the most valuable type-strain genomes for metagenomic binning, comparative biology and taxonomic classification.</title>
        <authorList>
            <person name="Goeker M."/>
        </authorList>
    </citation>
    <scope>NUCLEOTIDE SEQUENCE [LARGE SCALE GENOMIC DNA]</scope>
    <source>
        <strain evidence="10 11">DSM 17809</strain>
    </source>
</reference>
<dbReference type="SUPFAM" id="SSF47203">
    <property type="entry name" value="Acyl-CoA dehydrogenase C-terminal domain-like"/>
    <property type="match status" value="1"/>
</dbReference>
<dbReference type="InterPro" id="IPR009075">
    <property type="entry name" value="AcylCo_DH/oxidase_C"/>
</dbReference>
<comment type="cofactor">
    <cofactor evidence="1 6">
        <name>FAD</name>
        <dbReference type="ChEBI" id="CHEBI:57692"/>
    </cofactor>
</comment>
<dbReference type="Gene3D" id="1.20.140.10">
    <property type="entry name" value="Butyryl-CoA Dehydrogenase, subunit A, domain 3"/>
    <property type="match status" value="1"/>
</dbReference>
<dbReference type="EMBL" id="JBEPLU010000001">
    <property type="protein sequence ID" value="MET3525642.1"/>
    <property type="molecule type" value="Genomic_DNA"/>
</dbReference>
<dbReference type="Gene3D" id="1.10.540.10">
    <property type="entry name" value="Acyl-CoA dehydrogenase/oxidase, N-terminal domain"/>
    <property type="match status" value="1"/>
</dbReference>
<feature type="domain" description="Acyl-CoA dehydrogenase/oxidase N-terminal" evidence="9">
    <location>
        <begin position="9"/>
        <end position="129"/>
    </location>
</feature>
<evidence type="ECO:0000313" key="10">
    <source>
        <dbReference type="EMBL" id="MET3525642.1"/>
    </source>
</evidence>
<dbReference type="InterPro" id="IPR009100">
    <property type="entry name" value="AcylCoA_DH/oxidase_NM_dom_sf"/>
</dbReference>
<name>A0ABV2EFB0_9CAUL</name>
<dbReference type="Pfam" id="PF02771">
    <property type="entry name" value="Acyl-CoA_dh_N"/>
    <property type="match status" value="1"/>
</dbReference>
<sequence length="405" mass="43762">MADFGSDVELEEFRAEARTWLEENFPESLRGQTGVAAQLMDGPAPAGDIGLWKQRMGAKGWGTPTWPKEYGGGGLTPQQARVLLQEMTRIGAFNPLMAGMGVTMIGPTILDYGTEEQKRKHIPPIARGEVRWCVGYSEPGAGSDLASLQMRCVDAGDHWKIDGQKIWTSGAQYSDWCGALVRTDPRAKKHEGISFMLVDMHQPRIETRPIKLIAGASPFCETFFTDARAEKDAMLGQINAGWTVGKRLLQHERASQTGASTGGGGKAAPVHEIAKRYMEVEADGSIADRDLRSRIAQHQIDARAHALTLARAAAEARGAGGATNAASVLKNSATHVSQTRSELLLEIMGAQGLGWEGEAYSTEEIETVRSWLSGKAMSIYGGSAEIQNNIISKRILGLPDTTQST</sequence>
<evidence type="ECO:0000256" key="3">
    <source>
        <dbReference type="ARBA" id="ARBA00022630"/>
    </source>
</evidence>
<dbReference type="PANTHER" id="PTHR43292:SF3">
    <property type="entry name" value="ACYL-COA DEHYDROGENASE FADE29"/>
    <property type="match status" value="1"/>
</dbReference>
<evidence type="ECO:0000259" key="7">
    <source>
        <dbReference type="Pfam" id="PF00441"/>
    </source>
</evidence>
<dbReference type="SUPFAM" id="SSF56645">
    <property type="entry name" value="Acyl-CoA dehydrogenase NM domain-like"/>
    <property type="match status" value="1"/>
</dbReference>
<keyword evidence="3 6" id="KW-0285">Flavoprotein</keyword>
<evidence type="ECO:0000256" key="2">
    <source>
        <dbReference type="ARBA" id="ARBA00009347"/>
    </source>
</evidence>
<dbReference type="InterPro" id="IPR037069">
    <property type="entry name" value="AcylCoA_DH/ox_N_sf"/>
</dbReference>
<protein>
    <submittedName>
        <fullName evidence="10">Alkylation response protein AidB-like acyl-CoA dehydrogenase</fullName>
    </submittedName>
</protein>
<dbReference type="InterPro" id="IPR013786">
    <property type="entry name" value="AcylCoA_DH/ox_N"/>
</dbReference>
<dbReference type="PANTHER" id="PTHR43292">
    <property type="entry name" value="ACYL-COA DEHYDROGENASE"/>
    <property type="match status" value="1"/>
</dbReference>
<dbReference type="Proteomes" id="UP001549110">
    <property type="component" value="Unassembled WGS sequence"/>
</dbReference>
<evidence type="ECO:0000259" key="8">
    <source>
        <dbReference type="Pfam" id="PF02770"/>
    </source>
</evidence>
<proteinExistence type="inferred from homology"/>
<evidence type="ECO:0000313" key="11">
    <source>
        <dbReference type="Proteomes" id="UP001549110"/>
    </source>
</evidence>
<dbReference type="RefSeq" id="WP_354297189.1">
    <property type="nucleotide sequence ID" value="NZ_JBEPLU010000001.1"/>
</dbReference>